<dbReference type="InterPro" id="IPR052943">
    <property type="entry name" value="TMTC_O-mannosyl-trnsfr"/>
</dbReference>
<feature type="transmembrane region" description="Helical" evidence="1">
    <location>
        <begin position="45"/>
        <end position="68"/>
    </location>
</feature>
<dbReference type="PANTHER" id="PTHR44809:SF1">
    <property type="entry name" value="PROTEIN O-MANNOSYL-TRANSFERASE TMTC1"/>
    <property type="match status" value="1"/>
</dbReference>
<evidence type="ECO:0000313" key="2">
    <source>
        <dbReference type="EMBL" id="CAH0392889.1"/>
    </source>
</evidence>
<keyword evidence="1" id="KW-0472">Membrane</keyword>
<proteinExistence type="predicted"/>
<evidence type="ECO:0000256" key="1">
    <source>
        <dbReference type="SAM" id="Phobius"/>
    </source>
</evidence>
<feature type="transmembrane region" description="Helical" evidence="1">
    <location>
        <begin position="15"/>
        <end position="33"/>
    </location>
</feature>
<gene>
    <name evidence="2" type="ORF">BEMITA_LOCUS11350</name>
</gene>
<dbReference type="PANTHER" id="PTHR44809">
    <property type="match status" value="1"/>
</dbReference>
<keyword evidence="1" id="KW-0812">Transmembrane</keyword>
<dbReference type="AlphaFoldDB" id="A0A9P0AJ34"/>
<feature type="transmembrane region" description="Helical" evidence="1">
    <location>
        <begin position="74"/>
        <end position="91"/>
    </location>
</feature>
<evidence type="ECO:0000313" key="3">
    <source>
        <dbReference type="Proteomes" id="UP001152759"/>
    </source>
</evidence>
<accession>A0A9P0AJ34</accession>
<protein>
    <submittedName>
        <fullName evidence="2">Uncharacterized protein</fullName>
    </submittedName>
</protein>
<dbReference type="EMBL" id="OU963868">
    <property type="protein sequence ID" value="CAH0392889.1"/>
    <property type="molecule type" value="Genomic_DNA"/>
</dbReference>
<organism evidence="2 3">
    <name type="scientific">Bemisia tabaci</name>
    <name type="common">Sweetpotato whitefly</name>
    <name type="synonym">Aleurodes tabaci</name>
    <dbReference type="NCBI Taxonomy" id="7038"/>
    <lineage>
        <taxon>Eukaryota</taxon>
        <taxon>Metazoa</taxon>
        <taxon>Ecdysozoa</taxon>
        <taxon>Arthropoda</taxon>
        <taxon>Hexapoda</taxon>
        <taxon>Insecta</taxon>
        <taxon>Pterygota</taxon>
        <taxon>Neoptera</taxon>
        <taxon>Paraneoptera</taxon>
        <taxon>Hemiptera</taxon>
        <taxon>Sternorrhyncha</taxon>
        <taxon>Aleyrodoidea</taxon>
        <taxon>Aleyrodidae</taxon>
        <taxon>Aleyrodinae</taxon>
        <taxon>Bemisia</taxon>
    </lineage>
</organism>
<reference evidence="2" key="1">
    <citation type="submission" date="2021-12" db="EMBL/GenBank/DDBJ databases">
        <authorList>
            <person name="King R."/>
        </authorList>
    </citation>
    <scope>NUCLEOTIDE SEQUENCE</scope>
</reference>
<dbReference type="Proteomes" id="UP001152759">
    <property type="component" value="Chromosome 7"/>
</dbReference>
<keyword evidence="3" id="KW-1185">Reference proteome</keyword>
<name>A0A9P0AJ34_BEMTA</name>
<sequence>MGSIPLVASFSDSRNIGTCILIALSLVLAYKCFVDFEEQKQIPLVLSCLLLVLPFLPAANILVTVGFVIAERVLYIPSSGFVLLVAYGVQLMCSRATHKQKSLICSVIILVLCCFAAKTHIRNKDWASRETLSRRMNRTTEAMAMLERCLSLNSEYTPAYLLLAKLHAGPIAGRLLRHVALLAPHSPDHAAYYAAWLAKHSEYL</sequence>
<keyword evidence="1" id="KW-1133">Transmembrane helix</keyword>